<comment type="caution">
    <text evidence="1">The sequence shown here is derived from an EMBL/GenBank/DDBJ whole genome shotgun (WGS) entry which is preliminary data.</text>
</comment>
<name>H1HQ91_9BACT</name>
<dbReference type="STRING" id="999422.HMPREF9944_02171"/>
<dbReference type="PATRIC" id="fig|999422.3.peg.2444"/>
<keyword evidence="2" id="KW-1185">Reference proteome</keyword>
<dbReference type="RefSeq" id="WP_008566447.1">
    <property type="nucleotide sequence ID" value="NZ_JH594511.1"/>
</dbReference>
<proteinExistence type="predicted"/>
<evidence type="ECO:0000313" key="2">
    <source>
        <dbReference type="Proteomes" id="UP000003167"/>
    </source>
</evidence>
<dbReference type="HOGENOM" id="CLU_111120_0_0_10"/>
<reference evidence="1 2" key="1">
    <citation type="submission" date="2011-12" db="EMBL/GenBank/DDBJ databases">
        <title>The Genome Sequence of Prevotella maculosa OT 289.</title>
        <authorList>
            <consortium name="The Broad Institute Genome Sequencing Platform"/>
            <person name="Earl A."/>
            <person name="Ward D."/>
            <person name="Feldgarden M."/>
            <person name="Gevers D."/>
            <person name="Izard J."/>
            <person name="Blanton J.M."/>
            <person name="Mathney J."/>
            <person name="Tanner A.C."/>
            <person name="Dewhirst F.E."/>
            <person name="Young S.K."/>
            <person name="Zeng Q."/>
            <person name="Gargeya S."/>
            <person name="Fitzgerald M."/>
            <person name="Haas B."/>
            <person name="Abouelleil A."/>
            <person name="Alvarado L."/>
            <person name="Arachchi H.M."/>
            <person name="Berlin A."/>
            <person name="Chapman S.B."/>
            <person name="Gearin G."/>
            <person name="Goldberg J."/>
            <person name="Griggs A."/>
            <person name="Gujja S."/>
            <person name="Hansen M."/>
            <person name="Heiman D."/>
            <person name="Howarth C."/>
            <person name="Larimer J."/>
            <person name="Lui A."/>
            <person name="MacDonald P.J.P."/>
            <person name="McCowen C."/>
            <person name="Montmayeur A."/>
            <person name="Murphy C."/>
            <person name="Neiman D."/>
            <person name="Pearson M."/>
            <person name="Priest M."/>
            <person name="Roberts A."/>
            <person name="Saif S."/>
            <person name="Shea T."/>
            <person name="Sisk P."/>
            <person name="Stolte C."/>
            <person name="Sykes S."/>
            <person name="Wortman J."/>
            <person name="Nusbaum C."/>
            <person name="Birren B."/>
        </authorList>
    </citation>
    <scope>NUCLEOTIDE SEQUENCE [LARGE SCALE GENOMIC DNA]</scope>
    <source>
        <strain evidence="1 2">OT 289</strain>
    </source>
</reference>
<gene>
    <name evidence="1" type="ORF">HMPREF9944_02171</name>
</gene>
<dbReference type="AlphaFoldDB" id="H1HQ91"/>
<protein>
    <submittedName>
        <fullName evidence="1">Uncharacterized protein</fullName>
    </submittedName>
</protein>
<sequence length="210" mass="24276">MGFFSNLFGKKATEVKVGGMEDFMTLIRVYFEASLAANLGINNLGMLPDLRTFKATLHVPTLNNKLGLGEKNHCRKIMKEIYAINDDFFKEIDQSIRKNCRKIQDVQPYMVQFQGFSQDLMMLMGNLMKFKLRLPSFMKKALYSMTEKTVANLFVKNDYSDPSVIKSVMNVRQYSKHLGFSQKWMTDFIYQVVMLAKKEPRSASTEDVKK</sequence>
<evidence type="ECO:0000313" key="1">
    <source>
        <dbReference type="EMBL" id="EHO66882.1"/>
    </source>
</evidence>
<dbReference type="OrthoDB" id="1034041at2"/>
<organism evidence="1 2">
    <name type="scientific">Segatella maculosa OT 289</name>
    <dbReference type="NCBI Taxonomy" id="999422"/>
    <lineage>
        <taxon>Bacteria</taxon>
        <taxon>Pseudomonadati</taxon>
        <taxon>Bacteroidota</taxon>
        <taxon>Bacteroidia</taxon>
        <taxon>Bacteroidales</taxon>
        <taxon>Prevotellaceae</taxon>
        <taxon>Segatella</taxon>
    </lineage>
</organism>
<dbReference type="EMBL" id="AGEK01000041">
    <property type="protein sequence ID" value="EHO66882.1"/>
    <property type="molecule type" value="Genomic_DNA"/>
</dbReference>
<accession>H1HQ91</accession>
<dbReference type="Proteomes" id="UP000003167">
    <property type="component" value="Unassembled WGS sequence"/>
</dbReference>